<dbReference type="EMBL" id="CAWYQH010000035">
    <property type="protein sequence ID" value="CAK8676746.1"/>
    <property type="molecule type" value="Genomic_DNA"/>
</dbReference>
<dbReference type="Proteomes" id="UP001642483">
    <property type="component" value="Unassembled WGS sequence"/>
</dbReference>
<proteinExistence type="predicted"/>
<evidence type="ECO:0000256" key="2">
    <source>
        <dbReference type="SAM" id="SignalP"/>
    </source>
</evidence>
<name>A0ABP0FDD1_CLALP</name>
<evidence type="ECO:0000313" key="3">
    <source>
        <dbReference type="EMBL" id="CAK8676746.1"/>
    </source>
</evidence>
<keyword evidence="4" id="KW-1185">Reference proteome</keyword>
<organism evidence="3 4">
    <name type="scientific">Clavelina lepadiformis</name>
    <name type="common">Light-bulb sea squirt</name>
    <name type="synonym">Ascidia lepadiformis</name>
    <dbReference type="NCBI Taxonomy" id="159417"/>
    <lineage>
        <taxon>Eukaryota</taxon>
        <taxon>Metazoa</taxon>
        <taxon>Chordata</taxon>
        <taxon>Tunicata</taxon>
        <taxon>Ascidiacea</taxon>
        <taxon>Aplousobranchia</taxon>
        <taxon>Clavelinidae</taxon>
        <taxon>Clavelina</taxon>
    </lineage>
</organism>
<feature type="signal peptide" evidence="2">
    <location>
        <begin position="1"/>
        <end position="20"/>
    </location>
</feature>
<sequence>MLKFVVYVVVLGICFDQGLTQGASENLGGPPGRPGKRGVPGQKGEVGEKGMKGEAGAPAPKGTNQLKAIQEMLETHSNQIQLLEDKIYSLCKQTTKPENGWYA</sequence>
<gene>
    <name evidence="3" type="ORF">CVLEPA_LOCUS6188</name>
</gene>
<protein>
    <submittedName>
        <fullName evidence="3">Uncharacterized protein</fullName>
    </submittedName>
</protein>
<feature type="chain" id="PRO_5046649339" evidence="2">
    <location>
        <begin position="21"/>
        <end position="103"/>
    </location>
</feature>
<keyword evidence="2" id="KW-0732">Signal</keyword>
<accession>A0ABP0FDD1</accession>
<feature type="region of interest" description="Disordered" evidence="1">
    <location>
        <begin position="22"/>
        <end position="62"/>
    </location>
</feature>
<evidence type="ECO:0000256" key="1">
    <source>
        <dbReference type="SAM" id="MobiDB-lite"/>
    </source>
</evidence>
<reference evidence="3 4" key="1">
    <citation type="submission" date="2024-02" db="EMBL/GenBank/DDBJ databases">
        <authorList>
            <person name="Daric V."/>
            <person name="Darras S."/>
        </authorList>
    </citation>
    <scope>NUCLEOTIDE SEQUENCE [LARGE SCALE GENOMIC DNA]</scope>
</reference>
<comment type="caution">
    <text evidence="3">The sequence shown here is derived from an EMBL/GenBank/DDBJ whole genome shotgun (WGS) entry which is preliminary data.</text>
</comment>
<evidence type="ECO:0000313" key="4">
    <source>
        <dbReference type="Proteomes" id="UP001642483"/>
    </source>
</evidence>